<keyword evidence="1" id="KW-0472">Membrane</keyword>
<keyword evidence="3" id="KW-1185">Reference proteome</keyword>
<gene>
    <name evidence="2" type="ORF">FKV70_00235</name>
</gene>
<sequence>MCSPFIQFEENAAVIYIKDKAFCHPAFPHVYCLCYKMAILSARNTIIKQEEAMNKAKHYTLIAWVALSMFFLTQAIIGWFITFTGGDIHPFEKISFSTLIIIAAGAILLIEALMNFMNRPEEGEENQQPDHAPVKPQINFKSILMYVILVVIILVAGLALRSVLPVFRISPWMNLVLAAIGFIGLKPIFLRKKRS</sequence>
<keyword evidence="1" id="KW-1133">Transmembrane helix</keyword>
<feature type="transmembrane region" description="Helical" evidence="1">
    <location>
        <begin position="172"/>
        <end position="190"/>
    </location>
</feature>
<dbReference type="Proteomes" id="UP000319219">
    <property type="component" value="Unassembled WGS sequence"/>
</dbReference>
<evidence type="ECO:0000256" key="1">
    <source>
        <dbReference type="SAM" id="Phobius"/>
    </source>
</evidence>
<evidence type="ECO:0000313" key="2">
    <source>
        <dbReference type="EMBL" id="TQS01499.1"/>
    </source>
</evidence>
<evidence type="ECO:0000313" key="3">
    <source>
        <dbReference type="Proteomes" id="UP000319219"/>
    </source>
</evidence>
<feature type="transmembrane region" description="Helical" evidence="1">
    <location>
        <begin position="138"/>
        <end position="160"/>
    </location>
</feature>
<accession>A0ABY3BGT2</accession>
<proteinExistence type="predicted"/>
<feature type="transmembrane region" description="Helical" evidence="1">
    <location>
        <begin position="61"/>
        <end position="82"/>
    </location>
</feature>
<reference evidence="2 3" key="1">
    <citation type="submission" date="2019-07" db="EMBL/GenBank/DDBJ databases">
        <title>Paenibacillus ottowii sp. nov. isolated from a fermentation system processing bovine manure.</title>
        <authorList>
            <person name="Velazquez L.F."/>
            <person name="Rajbanshi S."/>
            <person name="Guan S."/>
            <person name="Hinchee M."/>
            <person name="Welsh A."/>
        </authorList>
    </citation>
    <scope>NUCLEOTIDE SEQUENCE [LARGE SCALE GENOMIC DNA]</scope>
    <source>
        <strain evidence="2 3">MS2379</strain>
    </source>
</reference>
<comment type="caution">
    <text evidence="2">The sequence shown here is derived from an EMBL/GenBank/DDBJ whole genome shotgun (WGS) entry which is preliminary data.</text>
</comment>
<protein>
    <submittedName>
        <fullName evidence="2">DUF1129 domain-containing protein</fullName>
    </submittedName>
</protein>
<feature type="transmembrane region" description="Helical" evidence="1">
    <location>
        <begin position="94"/>
        <end position="117"/>
    </location>
</feature>
<name>A0ABY3BGT2_9BACL</name>
<organism evidence="2 3">
    <name type="scientific">Paenibacillus ottowii</name>
    <dbReference type="NCBI Taxonomy" id="2315729"/>
    <lineage>
        <taxon>Bacteria</taxon>
        <taxon>Bacillati</taxon>
        <taxon>Bacillota</taxon>
        <taxon>Bacilli</taxon>
        <taxon>Bacillales</taxon>
        <taxon>Paenibacillaceae</taxon>
        <taxon>Paenibacillus</taxon>
    </lineage>
</organism>
<dbReference type="EMBL" id="VIJZ01000001">
    <property type="protein sequence ID" value="TQS01499.1"/>
    <property type="molecule type" value="Genomic_DNA"/>
</dbReference>
<keyword evidence="1" id="KW-0812">Transmembrane</keyword>